<comment type="caution">
    <text evidence="4">The sequence shown here is derived from an EMBL/GenBank/DDBJ whole genome shotgun (WGS) entry which is preliminary data.</text>
</comment>
<evidence type="ECO:0000256" key="3">
    <source>
        <dbReference type="SAM" id="SignalP"/>
    </source>
</evidence>
<protein>
    <submittedName>
        <fullName evidence="4">Esterase</fullName>
    </submittedName>
</protein>
<organism evidence="4 5">
    <name type="scientific">Providencia rettgeri</name>
    <dbReference type="NCBI Taxonomy" id="587"/>
    <lineage>
        <taxon>Bacteria</taxon>
        <taxon>Pseudomonadati</taxon>
        <taxon>Pseudomonadota</taxon>
        <taxon>Gammaproteobacteria</taxon>
        <taxon>Enterobacterales</taxon>
        <taxon>Morganellaceae</taxon>
        <taxon>Providencia</taxon>
    </lineage>
</organism>
<dbReference type="InterPro" id="IPR000801">
    <property type="entry name" value="Esterase-like"/>
</dbReference>
<dbReference type="PANTHER" id="PTHR40841">
    <property type="entry name" value="SIDEROPHORE TRIACETYLFUSARININE C ESTERASE"/>
    <property type="match status" value="1"/>
</dbReference>
<gene>
    <name evidence="4" type="ORF">CHI95_04285</name>
</gene>
<dbReference type="STRING" id="587.RB151_002260"/>
<sequence length="285" mass="31886">MNKIILSGILLCMTSSAFSRPSQTIPPLDKTVSQFYDIQQTDMTYGDRALRIYSAVPYNVTAQRPVLYMLDGNGLYPKAVNRAVEKLPVDKLPIIIGIGYPIDEAFPKAWRTYDYTPPVAGDDFKQGGGSPALYQYLTDTIRPWAEQQFPIDKSKQTLFGHSFGGLFTLMAYQQQPDDFQFYVSASPSLWWGKGSMVDLAKLTAKQASSPLFVTLGGLEESPDLSKLSTEQVKNYQMRKSWISTRQVCTEISNHQRHCEFTLFDGKNHGSVIPDAIDKALDVASQ</sequence>
<keyword evidence="2" id="KW-0378">Hydrolase</keyword>
<dbReference type="InterPro" id="IPR052558">
    <property type="entry name" value="Siderophore_Hydrolase_D"/>
</dbReference>
<evidence type="ECO:0000256" key="2">
    <source>
        <dbReference type="ARBA" id="ARBA00022801"/>
    </source>
</evidence>
<reference evidence="4 5" key="1">
    <citation type="submission" date="2017-07" db="EMBL/GenBank/DDBJ databases">
        <title>blaIMP-27 on transferable plasmids in Proteus mirabilis and Providencia rettgeri.</title>
        <authorList>
            <person name="Potter R."/>
        </authorList>
    </citation>
    <scope>NUCLEOTIDE SEQUENCE [LARGE SCALE GENOMIC DNA]</scope>
    <source>
        <strain evidence="4 5">PR1</strain>
    </source>
</reference>
<dbReference type="EMBL" id="NOWC01000003">
    <property type="protein sequence ID" value="OZS75931.1"/>
    <property type="molecule type" value="Genomic_DNA"/>
</dbReference>
<dbReference type="Gene3D" id="3.40.50.1820">
    <property type="entry name" value="alpha/beta hydrolase"/>
    <property type="match status" value="1"/>
</dbReference>
<dbReference type="AlphaFoldDB" id="A0A264VX80"/>
<dbReference type="PANTHER" id="PTHR40841:SF2">
    <property type="entry name" value="SIDEROPHORE-DEGRADING ESTERASE (EUROFUNG)"/>
    <property type="match status" value="1"/>
</dbReference>
<comment type="similarity">
    <text evidence="1">Belongs to the esterase D family.</text>
</comment>
<dbReference type="SUPFAM" id="SSF53474">
    <property type="entry name" value="alpha/beta-Hydrolases"/>
    <property type="match status" value="1"/>
</dbReference>
<dbReference type="GO" id="GO:0016788">
    <property type="term" value="F:hydrolase activity, acting on ester bonds"/>
    <property type="evidence" value="ECO:0007669"/>
    <property type="project" value="TreeGrafter"/>
</dbReference>
<evidence type="ECO:0000313" key="5">
    <source>
        <dbReference type="Proteomes" id="UP000216001"/>
    </source>
</evidence>
<dbReference type="InterPro" id="IPR029058">
    <property type="entry name" value="AB_hydrolase_fold"/>
</dbReference>
<name>A0A264VX80_PRORE</name>
<evidence type="ECO:0000313" key="4">
    <source>
        <dbReference type="EMBL" id="OZS75931.1"/>
    </source>
</evidence>
<evidence type="ECO:0000256" key="1">
    <source>
        <dbReference type="ARBA" id="ARBA00005622"/>
    </source>
</evidence>
<accession>A0A264VX80</accession>
<dbReference type="Proteomes" id="UP000216001">
    <property type="component" value="Unassembled WGS sequence"/>
</dbReference>
<dbReference type="RefSeq" id="WP_094960848.1">
    <property type="nucleotide sequence ID" value="NZ_NOWC01000003.1"/>
</dbReference>
<proteinExistence type="inferred from homology"/>
<feature type="chain" id="PRO_5013283556" evidence="3">
    <location>
        <begin position="20"/>
        <end position="285"/>
    </location>
</feature>
<keyword evidence="3" id="KW-0732">Signal</keyword>
<dbReference type="Pfam" id="PF00756">
    <property type="entry name" value="Esterase"/>
    <property type="match status" value="1"/>
</dbReference>
<feature type="signal peptide" evidence="3">
    <location>
        <begin position="1"/>
        <end position="19"/>
    </location>
</feature>